<protein>
    <recommendedName>
        <fullName evidence="6">Large ribosomal subunit protein uL15/eL18 domain-containing protein</fullName>
    </recommendedName>
</protein>
<evidence type="ECO:0000256" key="5">
    <source>
        <dbReference type="SAM" id="MobiDB-lite"/>
    </source>
</evidence>
<gene>
    <name evidence="7" type="ORF">HK105_207300</name>
</gene>
<proteinExistence type="inferred from homology"/>
<dbReference type="InterPro" id="IPR021131">
    <property type="entry name" value="Ribosomal_uL15/eL18"/>
</dbReference>
<reference evidence="7 8" key="1">
    <citation type="submission" date="2023-09" db="EMBL/GenBank/DDBJ databases">
        <title>Pangenome analysis of Batrachochytrium dendrobatidis and related Chytrids.</title>
        <authorList>
            <person name="Yacoub M.N."/>
            <person name="Stajich J.E."/>
            <person name="James T.Y."/>
        </authorList>
    </citation>
    <scope>NUCLEOTIDE SEQUENCE [LARGE SCALE GENOMIC DNA]</scope>
    <source>
        <strain evidence="7 8">JEL0888</strain>
    </source>
</reference>
<keyword evidence="8" id="KW-1185">Reference proteome</keyword>
<feature type="repeat" description="PPR" evidence="4">
    <location>
        <begin position="550"/>
        <end position="584"/>
    </location>
</feature>
<dbReference type="InterPro" id="IPR000039">
    <property type="entry name" value="Ribosomal_eL18"/>
</dbReference>
<name>A0ABR4N0Y0_9FUNG</name>
<evidence type="ECO:0000256" key="2">
    <source>
        <dbReference type="ARBA" id="ARBA00022980"/>
    </source>
</evidence>
<dbReference type="Gene3D" id="3.100.10.10">
    <property type="match status" value="1"/>
</dbReference>
<feature type="compositionally biased region" description="Basic residues" evidence="5">
    <location>
        <begin position="796"/>
        <end position="806"/>
    </location>
</feature>
<evidence type="ECO:0000256" key="3">
    <source>
        <dbReference type="ARBA" id="ARBA00023274"/>
    </source>
</evidence>
<feature type="region of interest" description="Disordered" evidence="5">
    <location>
        <begin position="768"/>
        <end position="806"/>
    </location>
</feature>
<dbReference type="Pfam" id="PF13812">
    <property type="entry name" value="PPR_3"/>
    <property type="match status" value="1"/>
</dbReference>
<comment type="caution">
    <text evidence="7">The sequence shown here is derived from an EMBL/GenBank/DDBJ whole genome shotgun (WGS) entry which is preliminary data.</text>
</comment>
<dbReference type="Proteomes" id="UP001527925">
    <property type="component" value="Unassembled WGS sequence"/>
</dbReference>
<keyword evidence="3" id="KW-0687">Ribonucleoprotein</keyword>
<dbReference type="PANTHER" id="PTHR10934">
    <property type="entry name" value="60S RIBOSOMAL PROTEIN L18"/>
    <property type="match status" value="1"/>
</dbReference>
<dbReference type="EMBL" id="JADGIZ020000050">
    <property type="protein sequence ID" value="KAL2913181.1"/>
    <property type="molecule type" value="Genomic_DNA"/>
</dbReference>
<evidence type="ECO:0000256" key="1">
    <source>
        <dbReference type="ARBA" id="ARBA00006815"/>
    </source>
</evidence>
<evidence type="ECO:0000256" key="4">
    <source>
        <dbReference type="PROSITE-ProRule" id="PRU00708"/>
    </source>
</evidence>
<evidence type="ECO:0000259" key="6">
    <source>
        <dbReference type="Pfam" id="PF17135"/>
    </source>
</evidence>
<feature type="domain" description="Large ribosomal subunit protein uL15/eL18" evidence="6">
    <location>
        <begin position="622"/>
        <end position="806"/>
    </location>
</feature>
<dbReference type="InterPro" id="IPR021132">
    <property type="entry name" value="Ribosomal_eL18/eL18-A/B/_CS"/>
</dbReference>
<dbReference type="InterPro" id="IPR002885">
    <property type="entry name" value="PPR_rpt"/>
</dbReference>
<comment type="similarity">
    <text evidence="1">Belongs to the eukaryotic ribosomal protein eL18 family.</text>
</comment>
<dbReference type="PANTHER" id="PTHR10934:SF2">
    <property type="entry name" value="LARGE RIBOSOMAL SUBUNIT PROTEIN EL18"/>
    <property type="match status" value="1"/>
</dbReference>
<sequence length="806" mass="87895">MRSLARLVVPGLPPRAHEAASALRLATAGAFLGVRQPRGSLPRVPRRTLSAVPAASAAESRAVEAKLAETLRVCAAAGGTKAAVEHLAAWGHKTWTPETLAVFLEGLNPFSRRFVETVEHLVDGRQLRAAHLFVVADKITASLHGSRLGERIIAALTERPAAADLDPTGLAALMLAAGALSVAEVRNALAQARDADTRAALALRIIAHSNATTPEQLAHLQRQFEDAVLGADLDALVFRHTRTVDLAVATLLEAVALQGDPAAVEKHARWLRQHLPLPLSGRLSHTIDAALLRATAVLLNTDEMDVHRDASRATESLPSSAEYERAAAQPQRWLTIANACMTSVVDGRTRGNQTLMAAVMAYLASTIQHQSGELATADFAFETFATFERRGFVPELASYEALLLCMVHAAPRMRSSVASPWPMRIVTMLRRMVSSGLVPTSQIISLAFEGIAKERSVSQVNYGRLVEGCMTECGIEYDAELLQHAIRAFNRTNWIYFSAQRLRDMRDMGVMPSLDLYKHTFEAATHKPASAQYVIKDLRWSMRRDDVVSDAEAYELLLRCCLAAGDVLAAIEISEEMHAEAVAPLPSTFAVIVELGELGDNLVQQRLRDLIASAPAAAGDAGVDLQKKHHQKKGARVAPKSEDVYLRLLVKLYRFLARRTNSKFNQVVLKRLFMSRINRPPISIARLVKYLKGKDDKIAVIVGTVTDDNRLLEVPKLTVAALRVTKSARARIVKAGGEVITLDQLALRTPLGKGTVLLRGPKNAREAVKHFGTPGKPGSTAKPYVRSKGRKFEKARGRRASRGYKN</sequence>
<dbReference type="PROSITE" id="PS51375">
    <property type="entry name" value="PPR"/>
    <property type="match status" value="1"/>
</dbReference>
<dbReference type="SUPFAM" id="SSF52080">
    <property type="entry name" value="Ribosomal proteins L15p and L18e"/>
    <property type="match status" value="1"/>
</dbReference>
<organism evidence="7 8">
    <name type="scientific">Polyrhizophydium stewartii</name>
    <dbReference type="NCBI Taxonomy" id="2732419"/>
    <lineage>
        <taxon>Eukaryota</taxon>
        <taxon>Fungi</taxon>
        <taxon>Fungi incertae sedis</taxon>
        <taxon>Chytridiomycota</taxon>
        <taxon>Chytridiomycota incertae sedis</taxon>
        <taxon>Chytridiomycetes</taxon>
        <taxon>Rhizophydiales</taxon>
        <taxon>Rhizophydiales incertae sedis</taxon>
        <taxon>Polyrhizophydium</taxon>
    </lineage>
</organism>
<dbReference type="PROSITE" id="PS01106">
    <property type="entry name" value="RIBOSOMAL_L18E"/>
    <property type="match status" value="1"/>
</dbReference>
<dbReference type="Gene3D" id="1.25.40.10">
    <property type="entry name" value="Tetratricopeptide repeat domain"/>
    <property type="match status" value="1"/>
</dbReference>
<keyword evidence="2" id="KW-0689">Ribosomal protein</keyword>
<dbReference type="InterPro" id="IPR011990">
    <property type="entry name" value="TPR-like_helical_dom_sf"/>
</dbReference>
<evidence type="ECO:0000313" key="7">
    <source>
        <dbReference type="EMBL" id="KAL2913181.1"/>
    </source>
</evidence>
<accession>A0ABR4N0Y0</accession>
<dbReference type="Pfam" id="PF17135">
    <property type="entry name" value="Ribosomal_L18"/>
    <property type="match status" value="1"/>
</dbReference>
<dbReference type="InterPro" id="IPR036227">
    <property type="entry name" value="Ribosomal_uL15/eL18_sf"/>
</dbReference>
<evidence type="ECO:0000313" key="8">
    <source>
        <dbReference type="Proteomes" id="UP001527925"/>
    </source>
</evidence>